<evidence type="ECO:0000256" key="1">
    <source>
        <dbReference type="ARBA" id="ARBA00004370"/>
    </source>
</evidence>
<evidence type="ECO:0000256" key="8">
    <source>
        <dbReference type="ARBA" id="ARBA00023004"/>
    </source>
</evidence>
<dbReference type="GO" id="GO:0016020">
    <property type="term" value="C:membrane"/>
    <property type="evidence" value="ECO:0007669"/>
    <property type="project" value="UniProtKB-SubCell"/>
</dbReference>
<evidence type="ECO:0000256" key="2">
    <source>
        <dbReference type="ARBA" id="ARBA00010617"/>
    </source>
</evidence>
<proteinExistence type="inferred from homology"/>
<evidence type="ECO:0000256" key="4">
    <source>
        <dbReference type="ARBA" id="ARBA00022692"/>
    </source>
</evidence>
<gene>
    <name evidence="12" type="primary">CYP71D8</name>
    <name evidence="12" type="ORF">CR513_59181</name>
</gene>
<dbReference type="Pfam" id="PF00067">
    <property type="entry name" value="p450"/>
    <property type="match status" value="1"/>
</dbReference>
<protein>
    <submittedName>
        <fullName evidence="12">Cytochrome P450 71D8</fullName>
    </submittedName>
</protein>
<keyword evidence="6 11" id="KW-1133">Transmembrane helix</keyword>
<dbReference type="EMBL" id="QJKJ01015464">
    <property type="protein sequence ID" value="RDX62482.1"/>
    <property type="molecule type" value="Genomic_DNA"/>
</dbReference>
<dbReference type="GO" id="GO:0004497">
    <property type="term" value="F:monooxygenase activity"/>
    <property type="evidence" value="ECO:0007669"/>
    <property type="project" value="UniProtKB-KW"/>
</dbReference>
<keyword evidence="13" id="KW-1185">Reference proteome</keyword>
<evidence type="ECO:0000256" key="9">
    <source>
        <dbReference type="ARBA" id="ARBA00023033"/>
    </source>
</evidence>
<dbReference type="PANTHER" id="PTHR47955">
    <property type="entry name" value="CYTOCHROME P450 FAMILY 71 PROTEIN"/>
    <property type="match status" value="1"/>
</dbReference>
<evidence type="ECO:0000256" key="3">
    <source>
        <dbReference type="ARBA" id="ARBA00022617"/>
    </source>
</evidence>
<dbReference type="Proteomes" id="UP000257109">
    <property type="component" value="Unassembled WGS sequence"/>
</dbReference>
<evidence type="ECO:0000256" key="10">
    <source>
        <dbReference type="ARBA" id="ARBA00023136"/>
    </source>
</evidence>
<dbReference type="SUPFAM" id="SSF48264">
    <property type="entry name" value="Cytochrome P450"/>
    <property type="match status" value="1"/>
</dbReference>
<name>A0A371E8W7_MUCPR</name>
<keyword evidence="5" id="KW-0479">Metal-binding</keyword>
<keyword evidence="7" id="KW-0560">Oxidoreductase</keyword>
<dbReference type="OrthoDB" id="2789670at2759"/>
<dbReference type="PRINTS" id="PR00463">
    <property type="entry name" value="EP450I"/>
</dbReference>
<organism evidence="12 13">
    <name type="scientific">Mucuna pruriens</name>
    <name type="common">Velvet bean</name>
    <name type="synonym">Dolichos pruriens</name>
    <dbReference type="NCBI Taxonomy" id="157652"/>
    <lineage>
        <taxon>Eukaryota</taxon>
        <taxon>Viridiplantae</taxon>
        <taxon>Streptophyta</taxon>
        <taxon>Embryophyta</taxon>
        <taxon>Tracheophyta</taxon>
        <taxon>Spermatophyta</taxon>
        <taxon>Magnoliopsida</taxon>
        <taxon>eudicotyledons</taxon>
        <taxon>Gunneridae</taxon>
        <taxon>Pentapetalae</taxon>
        <taxon>rosids</taxon>
        <taxon>fabids</taxon>
        <taxon>Fabales</taxon>
        <taxon>Fabaceae</taxon>
        <taxon>Papilionoideae</taxon>
        <taxon>50 kb inversion clade</taxon>
        <taxon>NPAAA clade</taxon>
        <taxon>indigoferoid/millettioid clade</taxon>
        <taxon>Phaseoleae</taxon>
        <taxon>Mucuna</taxon>
    </lineage>
</organism>
<reference evidence="12" key="1">
    <citation type="submission" date="2018-05" db="EMBL/GenBank/DDBJ databases">
        <title>Draft genome of Mucuna pruriens seed.</title>
        <authorList>
            <person name="Nnadi N.E."/>
            <person name="Vos R."/>
            <person name="Hasami M.H."/>
            <person name="Devisetty U.K."/>
            <person name="Aguiy J.C."/>
        </authorList>
    </citation>
    <scope>NUCLEOTIDE SEQUENCE [LARGE SCALE GENOMIC DNA]</scope>
    <source>
        <strain evidence="12">JCA_2017</strain>
    </source>
</reference>
<comment type="similarity">
    <text evidence="2">Belongs to the cytochrome P450 family.</text>
</comment>
<keyword evidence="10 11" id="KW-0472">Membrane</keyword>
<dbReference type="PANTHER" id="PTHR47955:SF9">
    <property type="entry name" value="PREMNASPIRODIENE OXYGENASE-LIKE"/>
    <property type="match status" value="1"/>
</dbReference>
<comment type="caution">
    <text evidence="12">The sequence shown here is derived from an EMBL/GenBank/DDBJ whole genome shotgun (WGS) entry which is preliminary data.</text>
</comment>
<dbReference type="InterPro" id="IPR002401">
    <property type="entry name" value="Cyt_P450_E_grp-I"/>
</dbReference>
<evidence type="ECO:0000256" key="7">
    <source>
        <dbReference type="ARBA" id="ARBA00023002"/>
    </source>
</evidence>
<keyword evidence="3" id="KW-0349">Heme</keyword>
<sequence>MEAQAHILVITFFFFLVLHWLAKYYYKPKTTLSHKLPPGPKKLPLIGNLHQLALAGSLPHHALRDLAYKYGPLMHLQLGQISSVVVSSPKMAKEIMKTHDVAFVQRPQFLSAEILTYGQKDIAFAPYGNYWRQMKKICVSELLSAKRVQSFSHIREDETAKFIESIRTSAGSPINLTSKIYSLISSSVSRAACGNKYKEQDEFVSSIQKLIAAGGGFELDDLFPSMKLNFITGRKAKLEKLFMQVDKILENIVKEHQEKRVRAPEGTIQIEEEDLVDVLLRIQQSDTLEIKITTTSIKAMILHSCIHTSNGWENYCCRSDNKDPIY</sequence>
<feature type="transmembrane region" description="Helical" evidence="11">
    <location>
        <begin position="6"/>
        <end position="26"/>
    </location>
</feature>
<comment type="subcellular location">
    <subcellularLocation>
        <location evidence="1">Membrane</location>
    </subcellularLocation>
</comment>
<dbReference type="GO" id="GO:0020037">
    <property type="term" value="F:heme binding"/>
    <property type="evidence" value="ECO:0007669"/>
    <property type="project" value="InterPro"/>
</dbReference>
<evidence type="ECO:0000313" key="13">
    <source>
        <dbReference type="Proteomes" id="UP000257109"/>
    </source>
</evidence>
<evidence type="ECO:0000256" key="6">
    <source>
        <dbReference type="ARBA" id="ARBA00022989"/>
    </source>
</evidence>
<keyword evidence="4 11" id="KW-0812">Transmembrane</keyword>
<accession>A0A371E8W7</accession>
<keyword evidence="8" id="KW-0408">Iron</keyword>
<dbReference type="STRING" id="157652.A0A371E8W7"/>
<dbReference type="Gene3D" id="1.10.630.10">
    <property type="entry name" value="Cytochrome P450"/>
    <property type="match status" value="1"/>
</dbReference>
<feature type="non-terminal residue" evidence="12">
    <location>
        <position position="1"/>
    </location>
</feature>
<dbReference type="InterPro" id="IPR036396">
    <property type="entry name" value="Cyt_P450_sf"/>
</dbReference>
<dbReference type="GO" id="GO:0016705">
    <property type="term" value="F:oxidoreductase activity, acting on paired donors, with incorporation or reduction of molecular oxygen"/>
    <property type="evidence" value="ECO:0007669"/>
    <property type="project" value="InterPro"/>
</dbReference>
<dbReference type="AlphaFoldDB" id="A0A371E8W7"/>
<evidence type="ECO:0000256" key="11">
    <source>
        <dbReference type="SAM" id="Phobius"/>
    </source>
</evidence>
<evidence type="ECO:0000313" key="12">
    <source>
        <dbReference type="EMBL" id="RDX62482.1"/>
    </source>
</evidence>
<dbReference type="GO" id="GO:0005506">
    <property type="term" value="F:iron ion binding"/>
    <property type="evidence" value="ECO:0007669"/>
    <property type="project" value="InterPro"/>
</dbReference>
<evidence type="ECO:0000256" key="5">
    <source>
        <dbReference type="ARBA" id="ARBA00022723"/>
    </source>
</evidence>
<dbReference type="InterPro" id="IPR001128">
    <property type="entry name" value="Cyt_P450"/>
</dbReference>
<keyword evidence="9" id="KW-0503">Monooxygenase</keyword>